<accession>A0AAV2FVJ6</accession>
<dbReference type="AlphaFoldDB" id="A0AAV2FVJ6"/>
<sequence length="138" mass="15461">MCLPSPQPKKVAAQASAIGDDAEMGFYRWGDCMFCVTRFVRKKTTRRATEVFGAMNLFADGDFVSTPVRIESEAHNSTSLATSVHSRRWVDKWLVDFGSISVAGFWVTRQPRRISMKTNMVLDTAIALMEEEAMEDGT</sequence>
<organism evidence="1 2">
    <name type="scientific">Linum trigynum</name>
    <dbReference type="NCBI Taxonomy" id="586398"/>
    <lineage>
        <taxon>Eukaryota</taxon>
        <taxon>Viridiplantae</taxon>
        <taxon>Streptophyta</taxon>
        <taxon>Embryophyta</taxon>
        <taxon>Tracheophyta</taxon>
        <taxon>Spermatophyta</taxon>
        <taxon>Magnoliopsida</taxon>
        <taxon>eudicotyledons</taxon>
        <taxon>Gunneridae</taxon>
        <taxon>Pentapetalae</taxon>
        <taxon>rosids</taxon>
        <taxon>fabids</taxon>
        <taxon>Malpighiales</taxon>
        <taxon>Linaceae</taxon>
        <taxon>Linum</taxon>
    </lineage>
</organism>
<protein>
    <submittedName>
        <fullName evidence="1">Uncharacterized protein</fullName>
    </submittedName>
</protein>
<name>A0AAV2FVJ6_9ROSI</name>
<dbReference type="Proteomes" id="UP001497516">
    <property type="component" value="Chromosome 7"/>
</dbReference>
<dbReference type="EMBL" id="OZ034820">
    <property type="protein sequence ID" value="CAL1402408.1"/>
    <property type="molecule type" value="Genomic_DNA"/>
</dbReference>
<keyword evidence="2" id="KW-1185">Reference proteome</keyword>
<reference evidence="1 2" key="1">
    <citation type="submission" date="2024-04" db="EMBL/GenBank/DDBJ databases">
        <authorList>
            <person name="Fracassetti M."/>
        </authorList>
    </citation>
    <scope>NUCLEOTIDE SEQUENCE [LARGE SCALE GENOMIC DNA]</scope>
</reference>
<gene>
    <name evidence="1" type="ORF">LTRI10_LOCUS42413</name>
</gene>
<evidence type="ECO:0000313" key="1">
    <source>
        <dbReference type="EMBL" id="CAL1402408.1"/>
    </source>
</evidence>
<proteinExistence type="predicted"/>
<evidence type="ECO:0000313" key="2">
    <source>
        <dbReference type="Proteomes" id="UP001497516"/>
    </source>
</evidence>